<accession>A0A803VCI2</accession>
<name>A0A803VCI2_FICAL</name>
<evidence type="ECO:0000313" key="2">
    <source>
        <dbReference type="Ensembl" id="ENSFALP00000020438.1"/>
    </source>
</evidence>
<reference evidence="2" key="3">
    <citation type="submission" date="2025-09" db="UniProtKB">
        <authorList>
            <consortium name="Ensembl"/>
        </authorList>
    </citation>
    <scope>IDENTIFICATION</scope>
</reference>
<dbReference type="AlphaFoldDB" id="A0A803VCI2"/>
<feature type="signal peptide" evidence="1">
    <location>
        <begin position="1"/>
        <end position="25"/>
    </location>
</feature>
<protein>
    <submittedName>
        <fullName evidence="2">Uncharacterized protein</fullName>
    </submittedName>
</protein>
<evidence type="ECO:0000313" key="3">
    <source>
        <dbReference type="Proteomes" id="UP000016665"/>
    </source>
</evidence>
<reference evidence="2" key="2">
    <citation type="submission" date="2025-08" db="UniProtKB">
        <authorList>
            <consortium name="Ensembl"/>
        </authorList>
    </citation>
    <scope>IDENTIFICATION</scope>
</reference>
<dbReference type="Ensembl" id="ENSFALT00000037295.1">
    <property type="protein sequence ID" value="ENSFALP00000020438.1"/>
    <property type="gene ID" value="ENSFALG00000023784.1"/>
</dbReference>
<reference evidence="2 3" key="1">
    <citation type="journal article" date="2012" name="Nature">
        <title>The genomic landscape of species divergence in Ficedula flycatchers.</title>
        <authorList>
            <person name="Ellegren H."/>
            <person name="Smeds L."/>
            <person name="Burri R."/>
            <person name="Olason P.I."/>
            <person name="Backstrom N."/>
            <person name="Kawakami T."/>
            <person name="Kunstner A."/>
            <person name="Makinen H."/>
            <person name="Nadachowska-Brzyska K."/>
            <person name="Qvarnstrom A."/>
            <person name="Uebbing S."/>
            <person name="Wolf J.B."/>
        </authorList>
    </citation>
    <scope>NUCLEOTIDE SEQUENCE [LARGE SCALE GENOMIC DNA]</scope>
</reference>
<keyword evidence="3" id="KW-1185">Reference proteome</keyword>
<organism evidence="2 3">
    <name type="scientific">Ficedula albicollis</name>
    <name type="common">Collared flycatcher</name>
    <name type="synonym">Muscicapa albicollis</name>
    <dbReference type="NCBI Taxonomy" id="59894"/>
    <lineage>
        <taxon>Eukaryota</taxon>
        <taxon>Metazoa</taxon>
        <taxon>Chordata</taxon>
        <taxon>Craniata</taxon>
        <taxon>Vertebrata</taxon>
        <taxon>Euteleostomi</taxon>
        <taxon>Archelosauria</taxon>
        <taxon>Archosauria</taxon>
        <taxon>Dinosauria</taxon>
        <taxon>Saurischia</taxon>
        <taxon>Theropoda</taxon>
        <taxon>Coelurosauria</taxon>
        <taxon>Aves</taxon>
        <taxon>Neognathae</taxon>
        <taxon>Neoaves</taxon>
        <taxon>Telluraves</taxon>
        <taxon>Australaves</taxon>
        <taxon>Passeriformes</taxon>
        <taxon>Muscicapidae</taxon>
        <taxon>Ficedula</taxon>
    </lineage>
</organism>
<keyword evidence="1" id="KW-0732">Signal</keyword>
<feature type="chain" id="PRO_5032539356" evidence="1">
    <location>
        <begin position="26"/>
        <end position="144"/>
    </location>
</feature>
<evidence type="ECO:0000256" key="1">
    <source>
        <dbReference type="SAM" id="SignalP"/>
    </source>
</evidence>
<sequence>LPCPFAFIHSLDEVILLFYLCLASAFETQGIALPWQIQVFWRDLHSLPGGEVPPAPGLNSLSCSEKYLAEQLWQDRLVQGCFHLPVPSLAQKNILQSKYGKTGLSKDASIFLCPRMHVWLSLCNSLVMAKREDNQVFLQTQLQH</sequence>
<proteinExistence type="predicted"/>
<dbReference type="Proteomes" id="UP000016665">
    <property type="component" value="Chromosome 20"/>
</dbReference>